<protein>
    <submittedName>
        <fullName evidence="1">SIR2-like domain-containing protein</fullName>
    </submittedName>
</protein>
<accession>A0A1M6ZYQ8</accession>
<organism evidence="1 2">
    <name type="scientific">Desulfatibacillum alkenivorans DSM 16219</name>
    <dbReference type="NCBI Taxonomy" id="1121393"/>
    <lineage>
        <taxon>Bacteria</taxon>
        <taxon>Pseudomonadati</taxon>
        <taxon>Thermodesulfobacteriota</taxon>
        <taxon>Desulfobacteria</taxon>
        <taxon>Desulfobacterales</taxon>
        <taxon>Desulfatibacillaceae</taxon>
        <taxon>Desulfatibacillum</taxon>
    </lineage>
</organism>
<gene>
    <name evidence="1" type="ORF">SAMN02745216_05061</name>
</gene>
<dbReference type="Pfam" id="PF13289">
    <property type="entry name" value="SIR2_2"/>
    <property type="match status" value="1"/>
</dbReference>
<dbReference type="SUPFAM" id="SSF52467">
    <property type="entry name" value="DHS-like NAD/FAD-binding domain"/>
    <property type="match status" value="1"/>
</dbReference>
<dbReference type="InterPro" id="IPR029035">
    <property type="entry name" value="DHS-like_NAD/FAD-binding_dom"/>
</dbReference>
<proteinExistence type="predicted"/>
<dbReference type="EMBL" id="FQZU01000062">
    <property type="protein sequence ID" value="SHL35509.1"/>
    <property type="molecule type" value="Genomic_DNA"/>
</dbReference>
<reference evidence="2" key="1">
    <citation type="submission" date="2016-11" db="EMBL/GenBank/DDBJ databases">
        <authorList>
            <person name="Varghese N."/>
            <person name="Submissions S."/>
        </authorList>
    </citation>
    <scope>NUCLEOTIDE SEQUENCE [LARGE SCALE GENOMIC DNA]</scope>
    <source>
        <strain evidence="2">DSM 16219</strain>
    </source>
</reference>
<dbReference type="Proteomes" id="UP000183994">
    <property type="component" value="Unassembled WGS sequence"/>
</dbReference>
<dbReference type="AlphaFoldDB" id="A0A1M6ZYQ8"/>
<dbReference type="RefSeq" id="WP_170868470.1">
    <property type="nucleotide sequence ID" value="NZ_FQZU01000062.1"/>
</dbReference>
<keyword evidence="2" id="KW-1185">Reference proteome</keyword>
<dbReference type="STRING" id="1121393.SAMN02745216_05061"/>
<sequence length="286" mass="32627">MTWPLALIEELAERRCIIFIGSGISASCKAKDDQSRNPPTWKDLLEKMSACIKSEDDQRYAQGLIEKGQFLDAAEIINHCITPADFSTVVQAEFLSPNFEHSVLHEYIMDIDPKILITTNYDKIYDSYCLQGEKSTSYVVCKYTETNIIDCLRSKRRMVIKAHGCIDHPAKMVLTKSQYFEARRRYGNFYNILDALFLTNTLLFLGYSLLDPDIQLILESSNIAAESAHTHYALVPDGQHAAIKNAIAKSYNITFIEYKADNYQKVEELLLELSKEVEAYRASFMS</sequence>
<evidence type="ECO:0000313" key="2">
    <source>
        <dbReference type="Proteomes" id="UP000183994"/>
    </source>
</evidence>
<evidence type="ECO:0000313" key="1">
    <source>
        <dbReference type="EMBL" id="SHL35509.1"/>
    </source>
</evidence>
<name>A0A1M6ZYQ8_9BACT</name>